<evidence type="ECO:0000313" key="6">
    <source>
        <dbReference type="EMBL" id="MBA1888190.1"/>
    </source>
</evidence>
<name>A0A066R4Y0_ECOLX</name>
<dbReference type="Pfam" id="PF04245">
    <property type="entry name" value="NA37"/>
    <property type="match status" value="1"/>
</dbReference>
<dbReference type="EMBL" id="JASMQD010000001">
    <property type="protein sequence ID" value="MDK2697587.1"/>
    <property type="molecule type" value="Genomic_DNA"/>
</dbReference>
<comment type="caution">
    <text evidence="8">The sequence shown here is derived from an EMBL/GenBank/DDBJ whole genome shotgun (WGS) entry which is preliminary data.</text>
</comment>
<dbReference type="AlphaFoldDB" id="A0A066R4Y0"/>
<evidence type="ECO:0000313" key="5">
    <source>
        <dbReference type="EMBL" id="HAI8960703.1"/>
    </source>
</evidence>
<evidence type="ECO:0000313" key="10">
    <source>
        <dbReference type="Proteomes" id="UP000521994"/>
    </source>
</evidence>
<dbReference type="Proteomes" id="UP000842385">
    <property type="component" value="Unassembled WGS sequence"/>
</dbReference>
<dbReference type="PANTHER" id="PTHR38772">
    <property type="match status" value="1"/>
</dbReference>
<dbReference type="GO" id="GO:0003727">
    <property type="term" value="F:single-stranded RNA binding"/>
    <property type="evidence" value="ECO:0007669"/>
    <property type="project" value="TreeGrafter"/>
</dbReference>
<protein>
    <submittedName>
        <fullName evidence="4">Nucleoid-associated protein</fullName>
    </submittedName>
</protein>
<dbReference type="EMBL" id="AASXRC010000049">
    <property type="protein sequence ID" value="EFI0215718.1"/>
    <property type="molecule type" value="Genomic_DNA"/>
</dbReference>
<comment type="similarity">
    <text evidence="2">Belongs to the YejK family.</text>
</comment>
<dbReference type="EMBL" id="WTMY01000013">
    <property type="protein sequence ID" value="MWL44509.1"/>
    <property type="molecule type" value="Genomic_DNA"/>
</dbReference>
<dbReference type="Proteomes" id="UP001223829">
    <property type="component" value="Unassembled WGS sequence"/>
</dbReference>
<dbReference type="Proteomes" id="UP000487258">
    <property type="component" value="Unassembled WGS sequence"/>
</dbReference>
<evidence type="ECO:0000256" key="2">
    <source>
        <dbReference type="ARBA" id="ARBA00009035"/>
    </source>
</evidence>
<proteinExistence type="inferred from homology"/>
<reference evidence="4 10" key="3">
    <citation type="submission" date="2020-02" db="EMBL/GenBank/DDBJ databases">
        <authorList>
            <consortium name="PulseNet: The National Subtyping Network for Foodborne Disease Surveillance"/>
            <person name="Tarr C.L."/>
            <person name="Trees E."/>
            <person name="Katz L.S."/>
            <person name="Carleton-Romer H.A."/>
            <person name="Stroika S."/>
            <person name="Kucerova Z."/>
            <person name="Roache K.F."/>
            <person name="Sabol A.L."/>
            <person name="Besser J."/>
            <person name="Gerner-Smidt P."/>
        </authorList>
    </citation>
    <scope>NUCLEOTIDE SEQUENCE [LARGE SCALE GENOMIC DNA]</scope>
    <source>
        <strain evidence="4 10">2014C-3796</strain>
    </source>
</reference>
<reference evidence="7" key="6">
    <citation type="submission" date="2023-05" db="EMBL/GenBank/DDBJ databases">
        <title>Efficient inhibition of multidrug-resistant Escherichia coli by a new antibiotic combination.</title>
        <authorList>
            <person name="Lin T."/>
        </authorList>
    </citation>
    <scope>NUCLEOTIDE SEQUENCE</scope>
    <source>
        <strain evidence="7">YmmD45</strain>
    </source>
</reference>
<dbReference type="InterPro" id="IPR007358">
    <property type="entry name" value="Nucleoid_associated_NdpA"/>
</dbReference>
<reference evidence="5" key="4">
    <citation type="submission" date="2020-04" db="EMBL/GenBank/DDBJ databases">
        <authorList>
            <consortium name="NCBI Pathogen Detection Project"/>
        </authorList>
    </citation>
    <scope>NUCLEOTIDE SEQUENCE</scope>
    <source>
        <strain evidence="5">TW14994</strain>
    </source>
</reference>
<dbReference type="PANTHER" id="PTHR38772:SF1">
    <property type="entry name" value="NUCLEOID-ASSOCIATED PROTEIN YEJK"/>
    <property type="match status" value="1"/>
</dbReference>
<dbReference type="GO" id="GO:0043590">
    <property type="term" value="C:bacterial nucleoid"/>
    <property type="evidence" value="ECO:0007669"/>
    <property type="project" value="TreeGrafter"/>
</dbReference>
<dbReference type="Proteomes" id="UP000523197">
    <property type="component" value="Unassembled WGS sequence"/>
</dbReference>
<evidence type="ECO:0000313" key="8">
    <source>
        <dbReference type="EMBL" id="MWL44509.1"/>
    </source>
</evidence>
<evidence type="ECO:0000256" key="1">
    <source>
        <dbReference type="ARBA" id="ARBA00004453"/>
    </source>
</evidence>
<accession>A0A066R4Y0</accession>
<keyword evidence="3" id="KW-0963">Cytoplasm</keyword>
<comment type="subcellular location">
    <subcellularLocation>
        <location evidence="1">Cytoplasm</location>
        <location evidence="1">Nucleoid</location>
    </subcellularLocation>
</comment>
<dbReference type="EMBL" id="DABFUC010000046">
    <property type="protein sequence ID" value="HAI8960703.1"/>
    <property type="molecule type" value="Genomic_DNA"/>
</dbReference>
<sequence length="391" mass="44151">MDITCLECGNVLDDPTVACDKCGATPHVVVLGKQSYFPIGAVTANLEKNDSRAFDYRLGEVWDLKNEVTSEFITRIEKKFSRKNKFHNFLDSDHNPSSIPTILKKYINKNNEFIDLSRAIIEKLKHNANNESRVAQLQGGSVVFIHYKSTEPEDLGKLLIVMVDKQSAYDFDSDKLTPTRLNPINTDALRQAAMFDLTLFEASYPENKGDSYVHFLQGKSKSDFFKDSLGCRHDSDNKRSIQQLFSAIDIFASKNSLGRVLRDTIDNEVKSLLEKKSKDKHGNKSVKIEDISKIIDSCLTDSHKCKGTFVDFVNLNGFQIDPQFEPTPKAAESALTIEVADNDNNFKLKIMRGAIGDEKSNKPVILTDNKCEIVIKLSQANYDELKRYRDS</sequence>
<evidence type="ECO:0000256" key="3">
    <source>
        <dbReference type="ARBA" id="ARBA00022490"/>
    </source>
</evidence>
<gene>
    <name evidence="4" type="ORF">BG944_005008</name>
    <name evidence="8" type="ORF">GQM04_02945</name>
    <name evidence="5" type="ORF">HKA49_005003</name>
    <name evidence="6" type="ORF">HLX92_18680</name>
    <name evidence="7" type="ORF">QO046_25295</name>
</gene>
<reference evidence="6 11" key="5">
    <citation type="submission" date="2020-05" db="EMBL/GenBank/DDBJ databases">
        <title>Epidemiological investigations into extended-spectrum beta-lactam resistant Escherichia coli ST457 carried by Australian Silver gulls identified clonal lineages that cause ExPEC disease.</title>
        <authorList>
            <person name="Nesporova K."/>
            <person name="Wyrsch E.R."/>
            <person name="Valcek A."/>
            <person name="Bitar I."/>
            <person name="Chaw K."/>
            <person name="Harris P."/>
            <person name="Hrabak J."/>
            <person name="Djordjevic S.P."/>
            <person name="Dolejska M."/>
        </authorList>
    </citation>
    <scope>NUCLEOTIDE SEQUENCE [LARGE SCALE GENOMIC DNA]</scope>
    <source>
        <strain evidence="6 11">CE1966</strain>
    </source>
</reference>
<dbReference type="Proteomes" id="UP000521994">
    <property type="component" value="Unassembled WGS sequence"/>
</dbReference>
<evidence type="ECO:0000313" key="7">
    <source>
        <dbReference type="EMBL" id="MDK2697587.1"/>
    </source>
</evidence>
<dbReference type="EMBL" id="JABFNF010000018">
    <property type="protein sequence ID" value="MBA1888190.1"/>
    <property type="molecule type" value="Genomic_DNA"/>
</dbReference>
<evidence type="ECO:0000313" key="9">
    <source>
        <dbReference type="Proteomes" id="UP000487258"/>
    </source>
</evidence>
<organism evidence="8 9">
    <name type="scientific">Escherichia coli</name>
    <dbReference type="NCBI Taxonomy" id="562"/>
    <lineage>
        <taxon>Bacteria</taxon>
        <taxon>Pseudomonadati</taxon>
        <taxon>Pseudomonadota</taxon>
        <taxon>Gammaproteobacteria</taxon>
        <taxon>Enterobacterales</taxon>
        <taxon>Enterobacteriaceae</taxon>
        <taxon>Escherichia</taxon>
    </lineage>
</organism>
<reference evidence="8 9" key="2">
    <citation type="submission" date="2019-12" db="EMBL/GenBank/DDBJ databases">
        <title>Enteriobacteria Tanzani isolates_10432.</title>
        <authorList>
            <person name="Subbiah M."/>
            <person name="Call D."/>
        </authorList>
    </citation>
    <scope>NUCLEOTIDE SEQUENCE [LARGE SCALE GENOMIC DNA]</scope>
    <source>
        <strain evidence="8 9">10432wF6</strain>
    </source>
</reference>
<evidence type="ECO:0000313" key="4">
    <source>
        <dbReference type="EMBL" id="EFI0215718.1"/>
    </source>
</evidence>
<dbReference type="OMA" id="TQREECI"/>
<dbReference type="RefSeq" id="WP_000355468.1">
    <property type="nucleotide sequence ID" value="NZ_AP017617.1"/>
</dbReference>
<evidence type="ECO:0000313" key="12">
    <source>
        <dbReference type="Proteomes" id="UP000842385"/>
    </source>
</evidence>
<reference evidence="5 12" key="1">
    <citation type="journal article" date="2018" name="Genome Biol.">
        <title>SKESA: strategic k-mer extension for scrupulous assemblies.</title>
        <authorList>
            <person name="Souvorov A."/>
            <person name="Agarwala R."/>
            <person name="Lipman D.J."/>
        </authorList>
    </citation>
    <scope>NUCLEOTIDE SEQUENCE [LARGE SCALE GENOMIC DNA]</scope>
    <source>
        <strain evidence="5 12">TW14994</strain>
    </source>
</reference>
<dbReference type="GO" id="GO:0003690">
    <property type="term" value="F:double-stranded DNA binding"/>
    <property type="evidence" value="ECO:0007669"/>
    <property type="project" value="TreeGrafter"/>
</dbReference>
<evidence type="ECO:0000313" key="11">
    <source>
        <dbReference type="Proteomes" id="UP000523197"/>
    </source>
</evidence>